<name>A0A9W6A5W0_ASPNG</name>
<dbReference type="PROSITE" id="PS50048">
    <property type="entry name" value="ZN2_CY6_FUNGAL_2"/>
    <property type="match status" value="1"/>
</dbReference>
<feature type="domain" description="Zn(2)-C6 fungal-type" evidence="8">
    <location>
        <begin position="30"/>
        <end position="62"/>
    </location>
</feature>
<accession>A0A9W6A5W0</accession>
<dbReference type="Gene3D" id="4.10.240.10">
    <property type="entry name" value="Zn(2)-C6 fungal-type DNA-binding domain"/>
    <property type="match status" value="1"/>
</dbReference>
<keyword evidence="1" id="KW-0479">Metal-binding</keyword>
<evidence type="ECO:0000313" key="9">
    <source>
        <dbReference type="EMBL" id="GLA53752.1"/>
    </source>
</evidence>
<dbReference type="PANTHER" id="PTHR31944">
    <property type="entry name" value="HEME-RESPONSIVE ZINC FINGER TRANSCRIPTION FACTOR HAP1"/>
    <property type="match status" value="1"/>
</dbReference>
<dbReference type="InterPro" id="IPR007219">
    <property type="entry name" value="XnlR_reg_dom"/>
</dbReference>
<dbReference type="SUPFAM" id="SSF57701">
    <property type="entry name" value="Zn2/Cys6 DNA-binding domain"/>
    <property type="match status" value="1"/>
</dbReference>
<evidence type="ECO:0000259" key="8">
    <source>
        <dbReference type="PROSITE" id="PS50048"/>
    </source>
</evidence>
<dbReference type="InterPro" id="IPR036864">
    <property type="entry name" value="Zn2-C6_fun-type_DNA-bd_sf"/>
</dbReference>
<evidence type="ECO:0000256" key="3">
    <source>
        <dbReference type="ARBA" id="ARBA00023015"/>
    </source>
</evidence>
<dbReference type="InterPro" id="IPR001138">
    <property type="entry name" value="Zn2Cys6_DnaBD"/>
</dbReference>
<evidence type="ECO:0000256" key="4">
    <source>
        <dbReference type="ARBA" id="ARBA00023125"/>
    </source>
</evidence>
<evidence type="ECO:0000256" key="2">
    <source>
        <dbReference type="ARBA" id="ARBA00022833"/>
    </source>
</evidence>
<comment type="caution">
    <text evidence="9">The sequence shown here is derived from an EMBL/GenBank/DDBJ whole genome shotgun (WGS) entry which is preliminary data.</text>
</comment>
<dbReference type="Pfam" id="PF04082">
    <property type="entry name" value="Fungal_trans"/>
    <property type="match status" value="1"/>
</dbReference>
<feature type="region of interest" description="Disordered" evidence="7">
    <location>
        <begin position="1"/>
        <end position="26"/>
    </location>
</feature>
<dbReference type="CDD" id="cd12148">
    <property type="entry name" value="fungal_TF_MHR"/>
    <property type="match status" value="1"/>
</dbReference>
<organism evidence="9 10">
    <name type="scientific">Aspergillus niger</name>
    <dbReference type="NCBI Taxonomy" id="5061"/>
    <lineage>
        <taxon>Eukaryota</taxon>
        <taxon>Fungi</taxon>
        <taxon>Dikarya</taxon>
        <taxon>Ascomycota</taxon>
        <taxon>Pezizomycotina</taxon>
        <taxon>Eurotiomycetes</taxon>
        <taxon>Eurotiomycetidae</taxon>
        <taxon>Eurotiales</taxon>
        <taxon>Aspergillaceae</taxon>
        <taxon>Aspergillus</taxon>
        <taxon>Aspergillus subgen. Circumdati</taxon>
    </lineage>
</organism>
<dbReference type="InterPro" id="IPR051430">
    <property type="entry name" value="Fungal_TF_Env_Response"/>
</dbReference>
<evidence type="ECO:0000256" key="6">
    <source>
        <dbReference type="ARBA" id="ARBA00023242"/>
    </source>
</evidence>
<reference evidence="9" key="1">
    <citation type="submission" date="2022-07" db="EMBL/GenBank/DDBJ databases">
        <title>Taxonomy of Aspergillus series Nigri: significant species reduction supported by multi-species coalescent approaches.</title>
        <authorList>
            <person name="Bian C."/>
            <person name="Kusuya Y."/>
            <person name="Sklenar F."/>
            <person name="D'hooge E."/>
            <person name="Yaguchi T."/>
            <person name="Takahashi H."/>
            <person name="Hubka V."/>
        </authorList>
    </citation>
    <scope>NUCLEOTIDE SEQUENCE</scope>
    <source>
        <strain evidence="9">IFM 63604</strain>
    </source>
</reference>
<gene>
    <name evidence="9" type="ORF">AnigIFM63604_011054</name>
</gene>
<keyword evidence="5" id="KW-0804">Transcription</keyword>
<proteinExistence type="predicted"/>
<dbReference type="Pfam" id="PF00172">
    <property type="entry name" value="Zn_clus"/>
    <property type="match status" value="1"/>
</dbReference>
<dbReference type="GO" id="GO:0000978">
    <property type="term" value="F:RNA polymerase II cis-regulatory region sequence-specific DNA binding"/>
    <property type="evidence" value="ECO:0007669"/>
    <property type="project" value="TreeGrafter"/>
</dbReference>
<evidence type="ECO:0000256" key="7">
    <source>
        <dbReference type="SAM" id="MobiDB-lite"/>
    </source>
</evidence>
<dbReference type="PANTHER" id="PTHR31944:SF131">
    <property type="entry name" value="HEME-RESPONSIVE ZINC FINGER TRANSCRIPTION FACTOR HAP1"/>
    <property type="match status" value="1"/>
</dbReference>
<evidence type="ECO:0000313" key="10">
    <source>
        <dbReference type="Proteomes" id="UP001144191"/>
    </source>
</evidence>
<evidence type="ECO:0000256" key="5">
    <source>
        <dbReference type="ARBA" id="ARBA00023163"/>
    </source>
</evidence>
<dbReference type="PROSITE" id="PS00463">
    <property type="entry name" value="ZN2_CY6_FUNGAL_1"/>
    <property type="match status" value="1"/>
</dbReference>
<feature type="compositionally biased region" description="Polar residues" evidence="7">
    <location>
        <begin position="668"/>
        <end position="693"/>
    </location>
</feature>
<dbReference type="GO" id="GO:0005634">
    <property type="term" value="C:nucleus"/>
    <property type="evidence" value="ECO:0007669"/>
    <property type="project" value="TreeGrafter"/>
</dbReference>
<dbReference type="GO" id="GO:0006351">
    <property type="term" value="P:DNA-templated transcription"/>
    <property type="evidence" value="ECO:0007669"/>
    <property type="project" value="InterPro"/>
</dbReference>
<dbReference type="Proteomes" id="UP001144191">
    <property type="component" value="Unassembled WGS sequence"/>
</dbReference>
<dbReference type="SMART" id="SM00066">
    <property type="entry name" value="GAL4"/>
    <property type="match status" value="1"/>
</dbReference>
<keyword evidence="6" id="KW-0539">Nucleus</keyword>
<dbReference type="AlphaFoldDB" id="A0A9W6A5W0"/>
<dbReference type="EMBL" id="BRPB01000086">
    <property type="protein sequence ID" value="GLA53752.1"/>
    <property type="molecule type" value="Genomic_DNA"/>
</dbReference>
<dbReference type="GO" id="GO:0008270">
    <property type="term" value="F:zinc ion binding"/>
    <property type="evidence" value="ECO:0007669"/>
    <property type="project" value="InterPro"/>
</dbReference>
<dbReference type="CDD" id="cd00067">
    <property type="entry name" value="GAL4"/>
    <property type="match status" value="1"/>
</dbReference>
<keyword evidence="3" id="KW-0805">Transcription regulation</keyword>
<dbReference type="GO" id="GO:0001228">
    <property type="term" value="F:DNA-binding transcription activator activity, RNA polymerase II-specific"/>
    <property type="evidence" value="ECO:0007669"/>
    <property type="project" value="TreeGrafter"/>
</dbReference>
<sequence>MSSNDTPSSKRKFQNNEPQSRRQRRRKIWSCTECRRRKLQCDRAFPACTRCSTSGRASRCAYVDDVPEVPSVAFNASNHISEVAELVRGRFKRPSQAPLTLGNASSSQSMSQRIQRLEALLPNAGPFRVGSYIHTGPYCSLMEADDTHARSPATDEPWIPPLRGKAFATTFNGGTHVSMIMDQMPGFEQYTSEAFDKHPIMNQIRYSAHRSEICGPTAHLYCSLTLETLSALLPSKTEADRLIEIYLDSFEFVYHILHLPTFEAAYEDFWRNKTAHQQNFPVVLSLIIAIGLCMSPTPRGTHDQHQKSSRDRATVIIQSCELWLQSRPMRYNRLIDYQAAFLLLLARQLNRRRYKRTWENSGQLIRLFMKSGLHREGNHVGDDEINFDREMRRRLWAAAADFELQASFEQGMPPTPWVQQCNILAPKDIADTSLDSSTAPVDLDQTRNRSWYLSRSYKSLLLRHHLTNILNDPGVSLSYADVKYFTEQIRSHLPDMSQCSSPRTCAIASLLSLNLHQFQLALHMRQATYSYSYLEKEFSLMILWNTAKEVIQIHRTIASSGNNMLQLLREDILRASLILCYVFSTIKSNQHIIKLDVTIQEISNLTQHALELMRDKALYFGGDQRQLWIAISCQTYVSVLHEPRQRGHVLELAIRDFVATFDKIRGSSSYNDREGSNTGSAGVEIVSQSTPPSDENIAKQKSPVDELYDWDTWSLGMFNTQDLDFFWGFD</sequence>
<feature type="region of interest" description="Disordered" evidence="7">
    <location>
        <begin position="668"/>
        <end position="698"/>
    </location>
</feature>
<evidence type="ECO:0000256" key="1">
    <source>
        <dbReference type="ARBA" id="ARBA00022723"/>
    </source>
</evidence>
<keyword evidence="4" id="KW-0238">DNA-binding</keyword>
<keyword evidence="2" id="KW-0862">Zinc</keyword>
<protein>
    <recommendedName>
        <fullName evidence="8">Zn(2)-C6 fungal-type domain-containing protein</fullName>
    </recommendedName>
</protein>